<proteinExistence type="inferred from homology"/>
<dbReference type="SUPFAM" id="SSF111369">
    <property type="entry name" value="HlyD-like secretion proteins"/>
    <property type="match status" value="1"/>
</dbReference>
<dbReference type="GO" id="GO:0019898">
    <property type="term" value="C:extrinsic component of membrane"/>
    <property type="evidence" value="ECO:0007669"/>
    <property type="project" value="InterPro"/>
</dbReference>
<evidence type="ECO:0000256" key="5">
    <source>
        <dbReference type="SAM" id="Coils"/>
    </source>
</evidence>
<dbReference type="GO" id="GO:0030313">
    <property type="term" value="C:cell envelope"/>
    <property type="evidence" value="ECO:0007669"/>
    <property type="project" value="UniProtKB-SubCell"/>
</dbReference>
<dbReference type="Gene3D" id="6.20.50.140">
    <property type="match status" value="1"/>
</dbReference>
<dbReference type="Pfam" id="PF25917">
    <property type="entry name" value="BSH_RND"/>
    <property type="match status" value="1"/>
</dbReference>
<dbReference type="NCBIfam" id="TIGR01730">
    <property type="entry name" value="RND_mfp"/>
    <property type="match status" value="1"/>
</dbReference>
<evidence type="ECO:0000256" key="4">
    <source>
        <dbReference type="ARBA" id="ARBA00023054"/>
    </source>
</evidence>
<feature type="domain" description="Multidrug resistance protein MdtA-like C-terminal permuted SH3" evidence="9">
    <location>
        <begin position="330"/>
        <end position="391"/>
    </location>
</feature>
<dbReference type="InterPro" id="IPR030190">
    <property type="entry name" value="MacA_alpha-hairpin_sf"/>
</dbReference>
<protein>
    <submittedName>
        <fullName evidence="10">RND family efflux transporter, MFP subunit</fullName>
    </submittedName>
</protein>
<gene>
    <name evidence="10" type="ORF">FPB0191_00201</name>
</gene>
<dbReference type="InterPro" id="IPR058624">
    <property type="entry name" value="MdtA-like_HH"/>
</dbReference>
<evidence type="ECO:0000256" key="3">
    <source>
        <dbReference type="ARBA" id="ARBA00022448"/>
    </source>
</evidence>
<dbReference type="InterPro" id="IPR058625">
    <property type="entry name" value="MdtA-like_BSH"/>
</dbReference>
<dbReference type="KEGG" id="fpp:FPB0191_00201"/>
<feature type="domain" description="Multidrug resistance protein MdtA-like alpha-helical hairpin" evidence="7">
    <location>
        <begin position="121"/>
        <end position="197"/>
    </location>
</feature>
<evidence type="ECO:0000313" key="10">
    <source>
        <dbReference type="EMBL" id="AJA44057.1"/>
    </source>
</evidence>
<keyword evidence="3" id="KW-0813">Transport</keyword>
<dbReference type="GO" id="GO:1990195">
    <property type="term" value="C:macrolide transmembrane transporter complex"/>
    <property type="evidence" value="ECO:0007669"/>
    <property type="project" value="InterPro"/>
</dbReference>
<keyword evidence="6" id="KW-1133">Transmembrane helix</keyword>
<evidence type="ECO:0000256" key="6">
    <source>
        <dbReference type="SAM" id="Phobius"/>
    </source>
</evidence>
<accession>A0A0A7RZM1</accession>
<dbReference type="Gene3D" id="6.10.140.1990">
    <property type="match status" value="1"/>
</dbReference>
<dbReference type="Proteomes" id="UP000030901">
    <property type="component" value="Chromosome"/>
</dbReference>
<dbReference type="Gene3D" id="2.40.50.100">
    <property type="match status" value="1"/>
</dbReference>
<evidence type="ECO:0000313" key="11">
    <source>
        <dbReference type="Proteomes" id="UP000030901"/>
    </source>
</evidence>
<dbReference type="InterPro" id="IPR006143">
    <property type="entry name" value="RND_pump_MFP"/>
</dbReference>
<reference evidence="10 11" key="1">
    <citation type="journal article" date="2014" name="Appl. Environ. Microbiol.">
        <title>Gut symbionts from distinct hosts exhibit genotoxic activity via divergent colibactin biosynthetic pathways.</title>
        <authorList>
            <person name="Engel P."/>
            <person name="Vizcaino M.I."/>
            <person name="Crawford J.M."/>
        </authorList>
    </citation>
    <scope>NUCLEOTIDE SEQUENCE [LARGE SCALE GENOMIC DNA]</scope>
    <source>
        <strain evidence="10 11">PEB0191</strain>
    </source>
</reference>
<feature type="transmembrane region" description="Helical" evidence="6">
    <location>
        <begin position="20"/>
        <end position="41"/>
    </location>
</feature>
<feature type="domain" description="Multidrug resistance protein MdtA-like barrel-sandwich hybrid" evidence="8">
    <location>
        <begin position="74"/>
        <end position="228"/>
    </location>
</feature>
<comment type="similarity">
    <text evidence="2">Belongs to the membrane fusion protein (MFP) (TC 8.A.1) family.</text>
</comment>
<dbReference type="HOGENOM" id="CLU_018816_14_1_6"/>
<dbReference type="GO" id="GO:0015562">
    <property type="term" value="F:efflux transmembrane transporter activity"/>
    <property type="evidence" value="ECO:0007669"/>
    <property type="project" value="TreeGrafter"/>
</dbReference>
<evidence type="ECO:0000259" key="7">
    <source>
        <dbReference type="Pfam" id="PF25876"/>
    </source>
</evidence>
<keyword evidence="4 5" id="KW-0175">Coiled coil</keyword>
<organism evidence="10 11">
    <name type="scientific">Frischella perrara</name>
    <dbReference type="NCBI Taxonomy" id="1267021"/>
    <lineage>
        <taxon>Bacteria</taxon>
        <taxon>Pseudomonadati</taxon>
        <taxon>Pseudomonadota</taxon>
        <taxon>Gammaproteobacteria</taxon>
        <taxon>Orbales</taxon>
        <taxon>Orbaceae</taxon>
        <taxon>Frischella</taxon>
    </lineage>
</organism>
<dbReference type="GO" id="GO:1990281">
    <property type="term" value="C:efflux pump complex"/>
    <property type="evidence" value="ECO:0007669"/>
    <property type="project" value="TreeGrafter"/>
</dbReference>
<dbReference type="AlphaFoldDB" id="A0A0A7RZM1"/>
<feature type="coiled-coil region" evidence="5">
    <location>
        <begin position="98"/>
        <end position="179"/>
    </location>
</feature>
<evidence type="ECO:0000259" key="9">
    <source>
        <dbReference type="Pfam" id="PF25967"/>
    </source>
</evidence>
<dbReference type="Gene3D" id="2.40.30.170">
    <property type="match status" value="1"/>
</dbReference>
<evidence type="ECO:0000259" key="8">
    <source>
        <dbReference type="Pfam" id="PF25917"/>
    </source>
</evidence>
<keyword evidence="6" id="KW-0472">Membrane</keyword>
<sequence length="406" mass="44590">MSDRLFGVDIFMTFPKKITIKFLALIAIILLVLFIFVSVFFPSTPTTRYITTQVARGNLEKTVLADGKISAFKLVNVGAQVSGQIKKLYVKLGDEVKVGQMIAEIDDLKQKNDLKQSEASLTSLEAQRKAKEANLKNYQLTYDRQLKLVKKGVGVQSDLDAAEAQLDAIKADIASLDADIIRARIAVDTAQVNLGYTKITSPIDGVVVATPVEEGQTVNSVQSAPTIVKVAQLDKMTVEAQISEADVINVTTGMPIYFTILGLPEQRFEGLTLRAIEPAPTSINNETTSSSSSTNSAIYYNGLFDVDNPKHILRISMSAQVYIILDQAKDVLYIPSNAIQRKLNNNLAIVFVLDDNQKLIEKEIQYGLDNHVNVEVKGGLKENDTIVVSTFDGSTISNQRMPRGKF</sequence>
<keyword evidence="6" id="KW-0812">Transmembrane</keyword>
<evidence type="ECO:0000256" key="1">
    <source>
        <dbReference type="ARBA" id="ARBA00004196"/>
    </source>
</evidence>
<dbReference type="PANTHER" id="PTHR30469">
    <property type="entry name" value="MULTIDRUG RESISTANCE PROTEIN MDTA"/>
    <property type="match status" value="1"/>
</dbReference>
<name>A0A0A7RZM1_FRIPE</name>
<dbReference type="Pfam" id="PF25967">
    <property type="entry name" value="RND-MFP_C"/>
    <property type="match status" value="1"/>
</dbReference>
<keyword evidence="11" id="KW-1185">Reference proteome</keyword>
<dbReference type="Pfam" id="PF25876">
    <property type="entry name" value="HH_MFP_RND"/>
    <property type="match status" value="1"/>
</dbReference>
<comment type="subcellular location">
    <subcellularLocation>
        <location evidence="1">Cell envelope</location>
    </subcellularLocation>
</comment>
<dbReference type="EMBL" id="CP009056">
    <property type="protein sequence ID" value="AJA44057.1"/>
    <property type="molecule type" value="Genomic_DNA"/>
</dbReference>
<dbReference type="InterPro" id="IPR058627">
    <property type="entry name" value="MdtA-like_C"/>
</dbReference>
<dbReference type="PANTHER" id="PTHR30469:SF33">
    <property type="entry name" value="SLR1207 PROTEIN"/>
    <property type="match status" value="1"/>
</dbReference>
<dbReference type="STRING" id="1267021.FPB0191_00201"/>
<dbReference type="GO" id="GO:1990961">
    <property type="term" value="P:xenobiotic detoxification by transmembrane export across the plasma membrane"/>
    <property type="evidence" value="ECO:0007669"/>
    <property type="project" value="InterPro"/>
</dbReference>
<evidence type="ECO:0000256" key="2">
    <source>
        <dbReference type="ARBA" id="ARBA00009477"/>
    </source>
</evidence>